<protein>
    <submittedName>
        <fullName evidence="3">Uncharacterized protein</fullName>
    </submittedName>
</protein>
<comment type="caution">
    <text evidence="3">The sequence shown here is derived from an EMBL/GenBank/DDBJ whole genome shotgun (WGS) entry which is preliminary data.</text>
</comment>
<feature type="transmembrane region" description="Helical" evidence="2">
    <location>
        <begin position="6"/>
        <end position="22"/>
    </location>
</feature>
<dbReference type="Proteomes" id="UP000238034">
    <property type="component" value="Unassembled WGS sequence"/>
</dbReference>
<name>A0A2T0U639_9SPHI</name>
<feature type="compositionally biased region" description="Basic and acidic residues" evidence="1">
    <location>
        <begin position="44"/>
        <end position="55"/>
    </location>
</feature>
<dbReference type="RefSeq" id="WP_106292915.1">
    <property type="nucleotide sequence ID" value="NZ_PVTH01000004.1"/>
</dbReference>
<evidence type="ECO:0000256" key="1">
    <source>
        <dbReference type="SAM" id="MobiDB-lite"/>
    </source>
</evidence>
<dbReference type="OrthoDB" id="793629at2"/>
<keyword evidence="2" id="KW-0812">Transmembrane</keyword>
<dbReference type="EMBL" id="PVTH01000004">
    <property type="protein sequence ID" value="PRY53352.1"/>
    <property type="molecule type" value="Genomic_DNA"/>
</dbReference>
<gene>
    <name evidence="3" type="ORF">B0I27_104363</name>
</gene>
<sequence length="149" mass="17314">MGEYLPFLFAIAYVIYGFYNNLKKAQEEAKKRNPAKPWDAAQGPEKEESPWERKVTPPPSRPSYTEPEPILVKEVRHPDHHEPKYESVYQQPAYAEYVKPKSTRKQKSVIPTTVTISDRINNLDAADMAYDFNMRDAVIKKAILDRPQY</sequence>
<keyword evidence="2" id="KW-1133">Transmembrane helix</keyword>
<evidence type="ECO:0000313" key="4">
    <source>
        <dbReference type="Proteomes" id="UP000238034"/>
    </source>
</evidence>
<keyword evidence="2" id="KW-0472">Membrane</keyword>
<keyword evidence="4" id="KW-1185">Reference proteome</keyword>
<evidence type="ECO:0000313" key="3">
    <source>
        <dbReference type="EMBL" id="PRY53352.1"/>
    </source>
</evidence>
<reference evidence="3 4" key="1">
    <citation type="submission" date="2018-03" db="EMBL/GenBank/DDBJ databases">
        <title>Genomic Encyclopedia of Type Strains, Phase III (KMG-III): the genomes of soil and plant-associated and newly described type strains.</title>
        <authorList>
            <person name="Whitman W."/>
        </authorList>
    </citation>
    <scope>NUCLEOTIDE SEQUENCE [LARGE SCALE GENOMIC DNA]</scope>
    <source>
        <strain evidence="3 4">CGMCC 1.9313</strain>
    </source>
</reference>
<accession>A0A2T0U639</accession>
<organism evidence="3 4">
    <name type="scientific">Arcticibacter pallidicorallinus</name>
    <dbReference type="NCBI Taxonomy" id="1259464"/>
    <lineage>
        <taxon>Bacteria</taxon>
        <taxon>Pseudomonadati</taxon>
        <taxon>Bacteroidota</taxon>
        <taxon>Sphingobacteriia</taxon>
        <taxon>Sphingobacteriales</taxon>
        <taxon>Sphingobacteriaceae</taxon>
        <taxon>Arcticibacter</taxon>
    </lineage>
</organism>
<feature type="region of interest" description="Disordered" evidence="1">
    <location>
        <begin position="26"/>
        <end position="69"/>
    </location>
</feature>
<proteinExistence type="predicted"/>
<evidence type="ECO:0000256" key="2">
    <source>
        <dbReference type="SAM" id="Phobius"/>
    </source>
</evidence>
<dbReference type="AlphaFoldDB" id="A0A2T0U639"/>